<dbReference type="InterPro" id="IPR038050">
    <property type="entry name" value="Neuro_actylchol_rec"/>
</dbReference>
<keyword evidence="1" id="KW-0812">Transmembrane</keyword>
<feature type="transmembrane region" description="Helical" evidence="1">
    <location>
        <begin position="23"/>
        <end position="42"/>
    </location>
</feature>
<dbReference type="GO" id="GO:0006811">
    <property type="term" value="P:monoatomic ion transport"/>
    <property type="evidence" value="ECO:0007669"/>
    <property type="project" value="InterPro"/>
</dbReference>
<feature type="non-terminal residue" evidence="3">
    <location>
        <position position="63"/>
    </location>
</feature>
<comment type="caution">
    <text evidence="3">The sequence shown here is derived from an EMBL/GenBank/DDBJ whole genome shotgun (WGS) entry which is preliminary data.</text>
</comment>
<dbReference type="AlphaFoldDB" id="V8N2Q2"/>
<accession>V8N2Q2</accession>
<feature type="domain" description="Neurotransmitter-gated ion-channel transmembrane" evidence="2">
    <location>
        <begin position="1"/>
        <end position="59"/>
    </location>
</feature>
<dbReference type="EMBL" id="AZIM01022653">
    <property type="protein sequence ID" value="ETE56425.1"/>
    <property type="molecule type" value="Genomic_DNA"/>
</dbReference>
<gene>
    <name evidence="3" type="ORF">L345_17864</name>
</gene>
<dbReference type="Gene3D" id="1.20.58.390">
    <property type="entry name" value="Neurotransmitter-gated ion-channel transmembrane domain"/>
    <property type="match status" value="1"/>
</dbReference>
<evidence type="ECO:0000256" key="1">
    <source>
        <dbReference type="SAM" id="Phobius"/>
    </source>
</evidence>
<evidence type="ECO:0000313" key="3">
    <source>
        <dbReference type="EMBL" id="ETE56425.1"/>
    </source>
</evidence>
<protein>
    <recommendedName>
        <fullName evidence="2">Neurotransmitter-gated ion-channel transmembrane domain-containing protein</fullName>
    </recommendedName>
</protein>
<dbReference type="SUPFAM" id="SSF90112">
    <property type="entry name" value="Neurotransmitter-gated ion-channel transmembrane pore"/>
    <property type="match status" value="1"/>
</dbReference>
<keyword evidence="1" id="KW-1133">Transmembrane helix</keyword>
<keyword evidence="1" id="KW-0472">Membrane</keyword>
<dbReference type="InterPro" id="IPR036719">
    <property type="entry name" value="Neuro-gated_channel_TM_sf"/>
</dbReference>
<dbReference type="OrthoDB" id="8890589at2759"/>
<organism evidence="3 4">
    <name type="scientific">Ophiophagus hannah</name>
    <name type="common">King cobra</name>
    <name type="synonym">Naja hannah</name>
    <dbReference type="NCBI Taxonomy" id="8665"/>
    <lineage>
        <taxon>Eukaryota</taxon>
        <taxon>Metazoa</taxon>
        <taxon>Chordata</taxon>
        <taxon>Craniata</taxon>
        <taxon>Vertebrata</taxon>
        <taxon>Euteleostomi</taxon>
        <taxon>Lepidosauria</taxon>
        <taxon>Squamata</taxon>
        <taxon>Bifurcata</taxon>
        <taxon>Unidentata</taxon>
        <taxon>Episquamata</taxon>
        <taxon>Toxicofera</taxon>
        <taxon>Serpentes</taxon>
        <taxon>Colubroidea</taxon>
        <taxon>Elapidae</taxon>
        <taxon>Elapinae</taxon>
        <taxon>Ophiophagus</taxon>
    </lineage>
</organism>
<sequence>MTTLMVSARSSLPRASAIKALDVYFWICYVFVFAALVEYAFAHFNADYMKKQKDKLKSNRQTE</sequence>
<proteinExistence type="predicted"/>
<keyword evidence="4" id="KW-1185">Reference proteome</keyword>
<dbReference type="GO" id="GO:0016020">
    <property type="term" value="C:membrane"/>
    <property type="evidence" value="ECO:0007669"/>
    <property type="project" value="InterPro"/>
</dbReference>
<evidence type="ECO:0000259" key="2">
    <source>
        <dbReference type="Pfam" id="PF02932"/>
    </source>
</evidence>
<name>V8N2Q2_OPHHA</name>
<dbReference type="Proteomes" id="UP000018936">
    <property type="component" value="Unassembled WGS sequence"/>
</dbReference>
<dbReference type="InterPro" id="IPR006029">
    <property type="entry name" value="Neurotrans-gated_channel_TM"/>
</dbReference>
<dbReference type="Pfam" id="PF02932">
    <property type="entry name" value="Neur_chan_memb"/>
    <property type="match status" value="1"/>
</dbReference>
<evidence type="ECO:0000313" key="4">
    <source>
        <dbReference type="Proteomes" id="UP000018936"/>
    </source>
</evidence>
<reference evidence="3 4" key="1">
    <citation type="journal article" date="2013" name="Proc. Natl. Acad. Sci. U.S.A.">
        <title>The king cobra genome reveals dynamic gene evolution and adaptation in the snake venom system.</title>
        <authorList>
            <person name="Vonk F.J."/>
            <person name="Casewell N.R."/>
            <person name="Henkel C.V."/>
            <person name="Heimberg A.M."/>
            <person name="Jansen H.J."/>
            <person name="McCleary R.J."/>
            <person name="Kerkkamp H.M."/>
            <person name="Vos R.A."/>
            <person name="Guerreiro I."/>
            <person name="Calvete J.J."/>
            <person name="Wuster W."/>
            <person name="Woods A.E."/>
            <person name="Logan J.M."/>
            <person name="Harrison R.A."/>
            <person name="Castoe T.A."/>
            <person name="de Koning A.P."/>
            <person name="Pollock D.D."/>
            <person name="Yandell M."/>
            <person name="Calderon D."/>
            <person name="Renjifo C."/>
            <person name="Currier R.B."/>
            <person name="Salgado D."/>
            <person name="Pla D."/>
            <person name="Sanz L."/>
            <person name="Hyder A.S."/>
            <person name="Ribeiro J.M."/>
            <person name="Arntzen J.W."/>
            <person name="van den Thillart G.E."/>
            <person name="Boetzer M."/>
            <person name="Pirovano W."/>
            <person name="Dirks R.P."/>
            <person name="Spaink H.P."/>
            <person name="Duboule D."/>
            <person name="McGlinn E."/>
            <person name="Kini R.M."/>
            <person name="Richardson M.K."/>
        </authorList>
    </citation>
    <scope>NUCLEOTIDE SEQUENCE</scope>
    <source>
        <tissue evidence="3">Blood</tissue>
    </source>
</reference>